<evidence type="ECO:0000313" key="1">
    <source>
        <dbReference type="EMBL" id="MRX63139.1"/>
    </source>
</evidence>
<dbReference type="AlphaFoldDB" id="A0A6I2MKK6"/>
<proteinExistence type="predicted"/>
<dbReference type="RefSeq" id="WP_154363606.1">
    <property type="nucleotide sequence ID" value="NZ_WKJH01000001.1"/>
</dbReference>
<name>A0A6I2MKK6_9FLAO</name>
<organism evidence="1 2">
    <name type="scientific">Maribacter luteus</name>
    <dbReference type="NCBI Taxonomy" id="2594478"/>
    <lineage>
        <taxon>Bacteria</taxon>
        <taxon>Pseudomonadati</taxon>
        <taxon>Bacteroidota</taxon>
        <taxon>Flavobacteriia</taxon>
        <taxon>Flavobacteriales</taxon>
        <taxon>Flavobacteriaceae</taxon>
        <taxon>Maribacter</taxon>
    </lineage>
</organism>
<evidence type="ECO:0000313" key="2">
    <source>
        <dbReference type="Proteomes" id="UP000443153"/>
    </source>
</evidence>
<accession>A0A6I2MKK6</accession>
<sequence>MRFFRKVSNQISEVHAILVKDSRQGVVVNYSEVYEIGNRLPLYMHKEMGCLYFFTQVGPFILGKVDKDFSGTGIIRDHSQVRVTSNLFLKP</sequence>
<dbReference type="Proteomes" id="UP000443153">
    <property type="component" value="Unassembled WGS sequence"/>
</dbReference>
<gene>
    <name evidence="1" type="ORF">GJ691_03050</name>
</gene>
<protein>
    <submittedName>
        <fullName evidence="1">Uncharacterized protein</fullName>
    </submittedName>
</protein>
<reference evidence="1 2" key="1">
    <citation type="submission" date="2019-11" db="EMBL/GenBank/DDBJ databases">
        <title>Maribacter lutea sp. nov., a marine bacterium isolated from intertidal sand.</title>
        <authorList>
            <person name="Liu A."/>
        </authorList>
    </citation>
    <scope>NUCLEOTIDE SEQUENCE [LARGE SCALE GENOMIC DNA]</scope>
    <source>
        <strain evidence="1 2">RZ05</strain>
    </source>
</reference>
<keyword evidence="2" id="KW-1185">Reference proteome</keyword>
<comment type="caution">
    <text evidence="1">The sequence shown here is derived from an EMBL/GenBank/DDBJ whole genome shotgun (WGS) entry which is preliminary data.</text>
</comment>
<dbReference type="EMBL" id="WKJH01000001">
    <property type="protein sequence ID" value="MRX63139.1"/>
    <property type="molecule type" value="Genomic_DNA"/>
</dbReference>